<keyword evidence="5" id="KW-0812">Transmembrane</keyword>
<feature type="transmembrane region" description="Helical" evidence="5">
    <location>
        <begin position="2081"/>
        <end position="2100"/>
    </location>
</feature>
<dbReference type="InterPro" id="IPR031777">
    <property type="entry name" value="Sortilin_C"/>
</dbReference>
<dbReference type="PANTHER" id="PTHR12106">
    <property type="entry name" value="SORTILIN RELATED"/>
    <property type="match status" value="1"/>
</dbReference>
<feature type="domain" description="VPS10" evidence="7">
    <location>
        <begin position="1435"/>
        <end position="2076"/>
    </location>
</feature>
<evidence type="ECO:0000256" key="4">
    <source>
        <dbReference type="ARBA" id="ARBA00023180"/>
    </source>
</evidence>
<keyword evidence="5" id="KW-1133">Transmembrane helix</keyword>
<feature type="chain" id="PRO_5005539812" description="VPS10 domain-containing protein" evidence="6">
    <location>
        <begin position="34"/>
        <end position="2198"/>
    </location>
</feature>
<dbReference type="InterPro" id="IPR050310">
    <property type="entry name" value="VPS10-sortilin"/>
</dbReference>
<feature type="domain" description="VPS10" evidence="7">
    <location>
        <begin position="761"/>
        <end position="1410"/>
    </location>
</feature>
<keyword evidence="6" id="KW-0732">Signal</keyword>
<dbReference type="VEuPathDB" id="FungiDB:SPPG_07975"/>
<evidence type="ECO:0000256" key="3">
    <source>
        <dbReference type="ARBA" id="ARBA00023136"/>
    </source>
</evidence>
<dbReference type="GO" id="GO:0005794">
    <property type="term" value="C:Golgi apparatus"/>
    <property type="evidence" value="ECO:0007669"/>
    <property type="project" value="TreeGrafter"/>
</dbReference>
<feature type="signal peptide" evidence="6">
    <location>
        <begin position="1"/>
        <end position="33"/>
    </location>
</feature>
<proteinExistence type="predicted"/>
<dbReference type="InParanoid" id="A0A0L0H7U9"/>
<gene>
    <name evidence="8" type="ORF">SPPG_07975</name>
</gene>
<dbReference type="Pfam" id="PF15902">
    <property type="entry name" value="Sortilin-Vps10"/>
    <property type="match status" value="3"/>
</dbReference>
<dbReference type="FunCoup" id="A0A0L0H7U9">
    <property type="interactions" value="112"/>
</dbReference>
<dbReference type="eggNOG" id="KOG3511">
    <property type="taxonomic scope" value="Eukaryota"/>
</dbReference>
<organism evidence="8 9">
    <name type="scientific">Spizellomyces punctatus (strain DAOM BR117)</name>
    <dbReference type="NCBI Taxonomy" id="645134"/>
    <lineage>
        <taxon>Eukaryota</taxon>
        <taxon>Fungi</taxon>
        <taxon>Fungi incertae sedis</taxon>
        <taxon>Chytridiomycota</taxon>
        <taxon>Chytridiomycota incertae sedis</taxon>
        <taxon>Chytridiomycetes</taxon>
        <taxon>Spizellomycetales</taxon>
        <taxon>Spizellomycetaceae</taxon>
        <taxon>Spizellomyces</taxon>
    </lineage>
</organism>
<feature type="domain" description="VPS10" evidence="7">
    <location>
        <begin position="63"/>
        <end position="725"/>
    </location>
</feature>
<evidence type="ECO:0000259" key="7">
    <source>
        <dbReference type="SMART" id="SM00602"/>
    </source>
</evidence>
<dbReference type="Gene3D" id="2.130.10.10">
    <property type="entry name" value="YVTN repeat-like/Quinoprotein amine dehydrogenase"/>
    <property type="match status" value="5"/>
</dbReference>
<dbReference type="InterPro" id="IPR031778">
    <property type="entry name" value="Sortilin_N"/>
</dbReference>
<dbReference type="GO" id="GO:0006895">
    <property type="term" value="P:Golgi to endosome transport"/>
    <property type="evidence" value="ECO:0007669"/>
    <property type="project" value="TreeGrafter"/>
</dbReference>
<dbReference type="GO" id="GO:0016020">
    <property type="term" value="C:membrane"/>
    <property type="evidence" value="ECO:0007669"/>
    <property type="project" value="UniProtKB-SubCell"/>
</dbReference>
<dbReference type="Proteomes" id="UP000053201">
    <property type="component" value="Unassembled WGS sequence"/>
</dbReference>
<dbReference type="OMA" id="ATMSEFI"/>
<dbReference type="GO" id="GO:0005829">
    <property type="term" value="C:cytosol"/>
    <property type="evidence" value="ECO:0007669"/>
    <property type="project" value="GOC"/>
</dbReference>
<dbReference type="Gene3D" id="2.10.70.80">
    <property type="match status" value="3"/>
</dbReference>
<dbReference type="InterPro" id="IPR015943">
    <property type="entry name" value="WD40/YVTN_repeat-like_dom_sf"/>
</dbReference>
<evidence type="ECO:0000256" key="2">
    <source>
        <dbReference type="ARBA" id="ARBA00022737"/>
    </source>
</evidence>
<dbReference type="SUPFAM" id="SSF110296">
    <property type="entry name" value="Oligoxyloglucan reducing end-specific cellobiohydrolase"/>
    <property type="match status" value="3"/>
</dbReference>
<evidence type="ECO:0000313" key="8">
    <source>
        <dbReference type="EMBL" id="KNC96768.1"/>
    </source>
</evidence>
<name>A0A0L0H7U9_SPIPD</name>
<evidence type="ECO:0000256" key="1">
    <source>
        <dbReference type="ARBA" id="ARBA00004370"/>
    </source>
</evidence>
<evidence type="ECO:0000256" key="5">
    <source>
        <dbReference type="SAM" id="Phobius"/>
    </source>
</evidence>
<dbReference type="EMBL" id="KQ257467">
    <property type="protein sequence ID" value="KNC96768.1"/>
    <property type="molecule type" value="Genomic_DNA"/>
</dbReference>
<dbReference type="STRING" id="645134.A0A0L0H7U9"/>
<dbReference type="Pfam" id="PF15901">
    <property type="entry name" value="Sortilin_C"/>
    <property type="match status" value="3"/>
</dbReference>
<accession>A0A0L0H7U9</accession>
<keyword evidence="3 5" id="KW-0472">Membrane</keyword>
<dbReference type="GO" id="GO:0006896">
    <property type="term" value="P:Golgi to vacuole transport"/>
    <property type="evidence" value="ECO:0007669"/>
    <property type="project" value="TreeGrafter"/>
</dbReference>
<dbReference type="PANTHER" id="PTHR12106:SF27">
    <property type="entry name" value="SORTILIN-RELATED RECEPTOR"/>
    <property type="match status" value="1"/>
</dbReference>
<evidence type="ECO:0000256" key="6">
    <source>
        <dbReference type="SAM" id="SignalP"/>
    </source>
</evidence>
<dbReference type="OrthoDB" id="443634at2759"/>
<keyword evidence="2" id="KW-0677">Repeat</keyword>
<dbReference type="SMART" id="SM00602">
    <property type="entry name" value="VPS10"/>
    <property type="match status" value="3"/>
</dbReference>
<keyword evidence="9" id="KW-1185">Reference proteome</keyword>
<evidence type="ECO:0000313" key="9">
    <source>
        <dbReference type="Proteomes" id="UP000053201"/>
    </source>
</evidence>
<reference evidence="8 9" key="1">
    <citation type="submission" date="2009-08" db="EMBL/GenBank/DDBJ databases">
        <title>The Genome Sequence of Spizellomyces punctatus strain DAOM BR117.</title>
        <authorList>
            <consortium name="The Broad Institute Genome Sequencing Platform"/>
            <person name="Russ C."/>
            <person name="Cuomo C."/>
            <person name="Shea T."/>
            <person name="Young S.K."/>
            <person name="Zeng Q."/>
            <person name="Koehrsen M."/>
            <person name="Haas B."/>
            <person name="Borodovsky M."/>
            <person name="Guigo R."/>
            <person name="Alvarado L."/>
            <person name="Berlin A."/>
            <person name="Bochicchio J."/>
            <person name="Borenstein D."/>
            <person name="Chapman S."/>
            <person name="Chen Z."/>
            <person name="Engels R."/>
            <person name="Freedman E."/>
            <person name="Gellesch M."/>
            <person name="Goldberg J."/>
            <person name="Griggs A."/>
            <person name="Gujja S."/>
            <person name="Heiman D."/>
            <person name="Hepburn T."/>
            <person name="Howarth C."/>
            <person name="Jen D."/>
            <person name="Larson L."/>
            <person name="Lewis B."/>
            <person name="Mehta T."/>
            <person name="Park D."/>
            <person name="Pearson M."/>
            <person name="Roberts A."/>
            <person name="Saif S."/>
            <person name="Shenoy N."/>
            <person name="Sisk P."/>
            <person name="Stolte C."/>
            <person name="Sykes S."/>
            <person name="Thomson T."/>
            <person name="Walk T."/>
            <person name="White J."/>
            <person name="Yandava C."/>
            <person name="Burger G."/>
            <person name="Gray M.W."/>
            <person name="Holland P.W.H."/>
            <person name="King N."/>
            <person name="Lang F.B.F."/>
            <person name="Roger A.J."/>
            <person name="Ruiz-Trillo I."/>
            <person name="Lander E."/>
            <person name="Nusbaum C."/>
        </authorList>
    </citation>
    <scope>NUCLEOTIDE SEQUENCE [LARGE SCALE GENOMIC DNA]</scope>
    <source>
        <strain evidence="8 9">DAOM BR117</strain>
    </source>
</reference>
<dbReference type="GeneID" id="27691158"/>
<protein>
    <recommendedName>
        <fullName evidence="7">VPS10 domain-containing protein</fullName>
    </recommendedName>
</protein>
<keyword evidence="4" id="KW-0325">Glycoprotein</keyword>
<sequence>MAMSGHTARRWWAMVVLTTFWSLLVQLASTAGATSLHARDGSVGRYPTTFESVPQKLFYFENSEVILMYENARIWRSTDEGRTWTKVSNIPDRSATLLIHHPHAKDTTAIVLTRGKEHYITTDQGEHWRTFSTDLELVYSGHAKFAFNAKKGKASYILFTGAKCEGSDWTRTCHEETFYTKDNFKTVEKLLTYTTECVWANGSPHFEYPSEDAIFCAEWPDDLKHGDSSRKDPTQLRLVKSDTYFKDAKREVIPLGGGGAVGIGIVERFLVIAVKMPNTGAAELFVSTDGNVFSRARFPLGTNMQQEAYTVLESSTMSLAIDMLAGKTSSTRPSLYGTLYFSNTNGTHFVKSLEHTNRARGGHVDFERIQASIIQGIQLANVVVNWQEIERSGIEADKQLATKLSFDNGGRWDLLRPPAVDAEKKQWSCTPATSGPVKQDCALHFHSVTHPHNVGRIFSTSGAPGILVGVGTVGPYLQPYEKSDTFLSTDAGRTWIAAAKGPHKYEILDSGAIIVLVPDKDTTDHVIYSTDHGKSWQSEPLELGESKKWKPLMTILDNDSTSQRMLLFAQDKEEKNKYMVQLDFGDVLKRRCDNVDHPENSKDFELWRPGDNVGGQTCLLGKSVAFYRRKADANCYVKKKFQALPTQEEICECGAHDYECDVDFVRDDSRPDDLICKPVGDIKDQPLDCKPGDTYNGKSGYRKIPGDVCKNDKYPLTKEKTCQKVDRPIGIVDPPAGRDPSSSVKDFDTSIEHVLYFRKSSVVVMRTSSKQVWRSNDEGSTWERVLEDKGPIMGMGLHETADKRAFFFTDKGEIWMTDDALAGGSGTLRKLDTPKQFNTIGLPIIDFHPDQPDWYTFLGGARGCSSNSKNCYTEAYITKDNGKSWKSIETWANKCIWARDVKFKNPAIDEDAVFCMSYKYKNGNIGQPDLNRGGGGDNTVQLVEFTKEGKAKKVLIDKGVREFYVVNGIMVVAAEVASELKLLVSVNGQDFVAAQYPPNTKIEKNAFTVLQSTTSGVFLDVGQSTRENAEYGTLFKSNQNGTYYSRMLENTNRNGHGMVDFEKMQGVEGIIVGNVVINVNELYGSISKKLRSTISFDDGSTWKPITAPSFDANGKALDCKEDCSLHLHCHADMKNTVMHASQAMHSNANAAGVMVGVGNVGAHLDEYNEGNVYITRDAGHTWMEVFKDAHRWALGDHGGLIVIINDEGPTDFLMYSWDFGLSWAKYKFVSRPIRVALLTTEPTSTSLKFVVIGSYASTNAWTGGMAVISIDFDKIFARQCRKENGDFESWMPSSGDTGSGHRCFLGKEVTFQRRKAEALCRVGKEFQDTERNDKTCLCTNDDFECDYNFFKDPTTKECVLFGVDPKRPADCPKGTKYEGSSGYRKIPASQCAGGVDKTTDVERECGETGSIGDVIITSTKLADELADYFYFNNTDTVIMLLRNGNTLISQDGGRKWDRVLQDVRVTAIWTDPFWDTRAWFITSNKELWYTEDKGHSFHSLTLQAVGSTDVATASVLSTHAEEKGWLLWMGRRDTCDDKTYQRCTDAWWSTDYGRTWKLLLQNVRQCSWAVDGMFKVKDRNTVFCIDWMKKSSDVWVKRLAKTVDVGMGKEGFKTVMERIVAYAVFNEFMVAPMQHVDSSELIMHVTLDGEEWAQAHLPAGFKVPDIGYTVLQSTTGSIFLDTLVNRVKGREYGTLFTSNWNGTFYQLSLENTNQNLNGFVDFEKLQVLEEIALINHVSNVDEVAAGATKKLISKITFNDGATWSFIKPPNTDVQGKPYDCSSSDGPSCSLHLHSYTTREDKRDQFSASSAVGMIMAVGSVGSSLKGYRDSDTFLSRDGGRSWSEITKDAHRWEFGDHGGLLVLVNDEGPTDVIKYSLDMGRTDFRELKFTNDLGGKLNVKYMFSEPKGTGRGFVIVGTLKGGPADGETIAVHLGFDNLGLRECLFDESNHDMSDFEVWNPGRETSANGTCFFGQQIDYYRRKPERLCVIGQQNLEGRTNARPCECTMADYECEYNHARNEKGECTLLPGLLPPEPRCIDGLLRKPTAYRKLKKSKCQGGANLDLGEVVGVCGRRRLSGASWFFIIVGSVGAAGAVTWGFIRYRGRMFGRIRLPADDYDYVANRGGSGGHGIMATANHIIRTAVAVFAEAGEVVVERGRQFWDWIMGNVRRGEGYAPVGVPVGGRTSLEDTSLLDLDDY</sequence>
<comment type="subcellular location">
    <subcellularLocation>
        <location evidence="1">Membrane</location>
    </subcellularLocation>
</comment>
<dbReference type="GO" id="GO:0006623">
    <property type="term" value="P:protein targeting to vacuole"/>
    <property type="evidence" value="ECO:0007669"/>
    <property type="project" value="TreeGrafter"/>
</dbReference>
<dbReference type="RefSeq" id="XP_016604808.1">
    <property type="nucleotide sequence ID" value="XM_016756127.1"/>
</dbReference>
<dbReference type="Gene3D" id="3.30.60.270">
    <property type="match status" value="3"/>
</dbReference>
<dbReference type="InterPro" id="IPR006581">
    <property type="entry name" value="VPS10"/>
</dbReference>